<keyword evidence="3" id="KW-0732">Signal</keyword>
<proteinExistence type="inferred from homology"/>
<keyword evidence="8" id="KW-1185">Reference proteome</keyword>
<dbReference type="Pfam" id="PF00497">
    <property type="entry name" value="SBP_bac_3"/>
    <property type="match status" value="1"/>
</dbReference>
<dbReference type="InterPro" id="IPR001638">
    <property type="entry name" value="Solute-binding_3/MltF_N"/>
</dbReference>
<feature type="region of interest" description="Disordered" evidence="4">
    <location>
        <begin position="1"/>
        <end position="180"/>
    </location>
</feature>
<feature type="compositionally biased region" description="Basic and acidic residues" evidence="4">
    <location>
        <begin position="45"/>
        <end position="158"/>
    </location>
</feature>
<evidence type="ECO:0000256" key="3">
    <source>
        <dbReference type="ARBA" id="ARBA00022729"/>
    </source>
</evidence>
<dbReference type="SUPFAM" id="SSF53850">
    <property type="entry name" value="Periplasmic binding protein-like II"/>
    <property type="match status" value="1"/>
</dbReference>
<evidence type="ECO:0000256" key="1">
    <source>
        <dbReference type="ARBA" id="ARBA00010333"/>
    </source>
</evidence>
<dbReference type="PANTHER" id="PTHR30085">
    <property type="entry name" value="AMINO ACID ABC TRANSPORTER PERMEASE"/>
    <property type="match status" value="1"/>
</dbReference>
<dbReference type="PANTHER" id="PTHR30085:SF6">
    <property type="entry name" value="ABC TRANSPORTER GLUTAMINE-BINDING PROTEIN GLNH"/>
    <property type="match status" value="1"/>
</dbReference>
<feature type="compositionally biased region" description="Basic and acidic residues" evidence="4">
    <location>
        <begin position="1"/>
        <end position="13"/>
    </location>
</feature>
<evidence type="ECO:0000313" key="7">
    <source>
        <dbReference type="EMBL" id="MFB9677996.1"/>
    </source>
</evidence>
<dbReference type="Proteomes" id="UP001589610">
    <property type="component" value="Unassembled WGS sequence"/>
</dbReference>
<dbReference type="EMBL" id="JBHMBS010000009">
    <property type="protein sequence ID" value="MFB9677996.1"/>
    <property type="molecule type" value="Genomic_DNA"/>
</dbReference>
<dbReference type="Gene3D" id="3.40.190.10">
    <property type="entry name" value="Periplasmic binding protein-like II"/>
    <property type="match status" value="2"/>
</dbReference>
<dbReference type="RefSeq" id="WP_386158883.1">
    <property type="nucleotide sequence ID" value="NZ_JBHMBS010000009.1"/>
</dbReference>
<accession>A0ABV5TGG0</accession>
<feature type="domain" description="Solute-binding protein family 3/N-terminal" evidence="6">
    <location>
        <begin position="228"/>
        <end position="466"/>
    </location>
</feature>
<feature type="compositionally biased region" description="Low complexity" evidence="4">
    <location>
        <begin position="16"/>
        <end position="44"/>
    </location>
</feature>
<keyword evidence="5" id="KW-1133">Transmembrane helix</keyword>
<evidence type="ECO:0000313" key="8">
    <source>
        <dbReference type="Proteomes" id="UP001589610"/>
    </source>
</evidence>
<keyword evidence="2" id="KW-0813">Transport</keyword>
<comment type="similarity">
    <text evidence="1">Belongs to the bacterial solute-binding protein 3 family.</text>
</comment>
<evidence type="ECO:0000259" key="6">
    <source>
        <dbReference type="SMART" id="SM00062"/>
    </source>
</evidence>
<gene>
    <name evidence="7" type="ORF">ACFFRH_21145</name>
</gene>
<reference evidence="7 8" key="1">
    <citation type="submission" date="2024-09" db="EMBL/GenBank/DDBJ databases">
        <authorList>
            <person name="Sun Q."/>
            <person name="Mori K."/>
        </authorList>
    </citation>
    <scope>NUCLEOTIDE SEQUENCE [LARGE SCALE GENOMIC DNA]</scope>
    <source>
        <strain evidence="7 8">JCM 3028</strain>
    </source>
</reference>
<dbReference type="SMART" id="SM00062">
    <property type="entry name" value="PBPb"/>
    <property type="match status" value="1"/>
</dbReference>
<evidence type="ECO:0000256" key="5">
    <source>
        <dbReference type="SAM" id="Phobius"/>
    </source>
</evidence>
<name>A0ABV5TGG0_9ACTN</name>
<organism evidence="7 8">
    <name type="scientific">Streptosporangium vulgare</name>
    <dbReference type="NCBI Taxonomy" id="46190"/>
    <lineage>
        <taxon>Bacteria</taxon>
        <taxon>Bacillati</taxon>
        <taxon>Actinomycetota</taxon>
        <taxon>Actinomycetes</taxon>
        <taxon>Streptosporangiales</taxon>
        <taxon>Streptosporangiaceae</taxon>
        <taxon>Streptosporangium</taxon>
    </lineage>
</organism>
<keyword evidence="5" id="KW-0812">Transmembrane</keyword>
<feature type="transmembrane region" description="Helical" evidence="5">
    <location>
        <begin position="188"/>
        <end position="208"/>
    </location>
</feature>
<dbReference type="InterPro" id="IPR051455">
    <property type="entry name" value="Bact_solute-bind_prot3"/>
</dbReference>
<sequence>MAKEPADGEKRSEGVSSSPDSPEPFKSSEPFKFSESSEAPGSSEAPERRARSSRGETGPSREETGPSHEETGGTPAGERDRRPDDAPHRRSGERYDRDRYDRDRWDDDRHGRGRPPREPYERDRWDDDRYDRDRRSDDRYDRDRWDDDRYDRDPRSEGADAEGAYPGPIGPPGPSGPPRRRGFRRFRLAAWIALVLAAVVVGVSIAWVSGPPTEAELREKAGLLNKDRLLIGVKEDTPGIALRKPGETGFTGFDIDIAYMIAADLGFRPDQVDFLSIETEDRARMQARDTDGTFVKVDLVVATFSVTPERKADPSVGFSTPYLYTEQSVVTRADYPDDNVASLGQLEGKRVCSLGTSTSLAELKKAIKVDPIAELLISKCVDRLADGAAANRAADAVTTDAALLAGFVAQPERKLRHHDIALEKTEMWAVNAGSNGALRTLVDLALYRSYADPDNKRWEEAYEKHIRPLLAANPGVDVAQARQPCALPPDVRRWPWERTLPVQDCPSAP</sequence>
<evidence type="ECO:0000256" key="2">
    <source>
        <dbReference type="ARBA" id="ARBA00022448"/>
    </source>
</evidence>
<protein>
    <submittedName>
        <fullName evidence="7">Transporter substrate-binding domain-containing protein</fullName>
    </submittedName>
</protein>
<keyword evidence="5" id="KW-0472">Membrane</keyword>
<feature type="compositionally biased region" description="Pro residues" evidence="4">
    <location>
        <begin position="168"/>
        <end position="177"/>
    </location>
</feature>
<evidence type="ECO:0000256" key="4">
    <source>
        <dbReference type="SAM" id="MobiDB-lite"/>
    </source>
</evidence>
<comment type="caution">
    <text evidence="7">The sequence shown here is derived from an EMBL/GenBank/DDBJ whole genome shotgun (WGS) entry which is preliminary data.</text>
</comment>